<feature type="domain" description="Lipocalin/cytosolic fatty-acid binding" evidence="3">
    <location>
        <begin position="61"/>
        <end position="202"/>
    </location>
</feature>
<proteinExistence type="inferred from homology"/>
<dbReference type="InterPro" id="IPR022271">
    <property type="entry name" value="Lipocalin_ApoD"/>
</dbReference>
<evidence type="ECO:0000256" key="1">
    <source>
        <dbReference type="ARBA" id="ARBA00006889"/>
    </source>
</evidence>
<dbReference type="Pfam" id="PF08212">
    <property type="entry name" value="Lipocalin_2"/>
    <property type="match status" value="1"/>
</dbReference>
<keyword evidence="2" id="KW-0732">Signal</keyword>
<dbReference type="PATRIC" id="fig|92706.3.peg.711"/>
<dbReference type="SUPFAM" id="SSF50814">
    <property type="entry name" value="Lipocalins"/>
    <property type="match status" value="1"/>
</dbReference>
<dbReference type="InterPro" id="IPR022272">
    <property type="entry name" value="Lipocalin_CS"/>
</dbReference>
<evidence type="ECO:0000313" key="4">
    <source>
        <dbReference type="EMBL" id="AKF26673.1"/>
    </source>
</evidence>
<dbReference type="RefSeq" id="WP_003854611.1">
    <property type="nucleotide sequence ID" value="NZ_CP011309.1"/>
</dbReference>
<dbReference type="AlphaFoldDB" id="A0A0F6WQ06"/>
<dbReference type="Gene3D" id="2.40.128.20">
    <property type="match status" value="1"/>
</dbReference>
<evidence type="ECO:0000256" key="2">
    <source>
        <dbReference type="PIRNR" id="PIRNR036893"/>
    </source>
</evidence>
<dbReference type="CDD" id="cd19438">
    <property type="entry name" value="lipocalin_Blc-like"/>
    <property type="match status" value="1"/>
</dbReference>
<dbReference type="PROSITE" id="PS00213">
    <property type="entry name" value="LIPOCALIN"/>
    <property type="match status" value="1"/>
</dbReference>
<dbReference type="PANTHER" id="PTHR10612">
    <property type="entry name" value="APOLIPOPROTEIN D"/>
    <property type="match status" value="1"/>
</dbReference>
<gene>
    <name evidence="4" type="ORF">YH66_03450</name>
</gene>
<organism evidence="4 5">
    <name type="scientific">[Brevibacterium] flavum</name>
    <dbReference type="NCBI Taxonomy" id="92706"/>
    <lineage>
        <taxon>Bacteria</taxon>
        <taxon>Bacillati</taxon>
        <taxon>Actinomycetota</taxon>
        <taxon>Actinomycetes</taxon>
        <taxon>Mycobacteriales</taxon>
        <taxon>Corynebacteriaceae</taxon>
        <taxon>Corynebacterium</taxon>
    </lineage>
</organism>
<comment type="similarity">
    <text evidence="1 2">Belongs to the calycin superfamily. Lipocalin family.</text>
</comment>
<dbReference type="PANTHER" id="PTHR10612:SF34">
    <property type="entry name" value="APOLIPOPROTEIN D"/>
    <property type="match status" value="1"/>
</dbReference>
<evidence type="ECO:0000313" key="5">
    <source>
        <dbReference type="Proteomes" id="UP000034037"/>
    </source>
</evidence>
<sequence>MRISSKLVTTALLAAISLFGISTAQAQDIFDGGRLAGGSSQVSNLSSVPENQALHEVENGIDLERYQGTWYQVAAIPQPYSLQCSHDTTAKYEMIDSSTISVTNSCGTFFGPSVIEGSAKVVSNASLKVSFPGVPFQSEDNQANYRVTYIEDDYSLAIVGSPSRSSGFILSRTPALSSEKWSHIRNITENRGWWPCAFITVPATGGLNTATPLCTL</sequence>
<dbReference type="HOGENOM" id="CLU_068449_1_1_11"/>
<dbReference type="InterPro" id="IPR012674">
    <property type="entry name" value="Calycin"/>
</dbReference>
<feature type="chain" id="PRO_5013437575" evidence="2">
    <location>
        <begin position="27"/>
        <end position="216"/>
    </location>
</feature>
<evidence type="ECO:0000259" key="3">
    <source>
        <dbReference type="Pfam" id="PF08212"/>
    </source>
</evidence>
<dbReference type="Proteomes" id="UP000034037">
    <property type="component" value="Chromosome"/>
</dbReference>
<reference evidence="4 5" key="1">
    <citation type="submission" date="2015-04" db="EMBL/GenBank/DDBJ databases">
        <title>Complete Genome Sequence of Brevibacterium flavum ATCC 15168.</title>
        <authorList>
            <person name="Ahn J."/>
            <person name="Park G."/>
            <person name="Jeon W."/>
            <person name="Jang Y."/>
            <person name="Jang M."/>
            <person name="Lee H."/>
            <person name="Lee H."/>
        </authorList>
    </citation>
    <scope>NUCLEOTIDE SEQUENCE [LARGE SCALE GENOMIC DNA]</scope>
    <source>
        <strain evidence="4 5">ATCC 15168</strain>
    </source>
</reference>
<keyword evidence="5" id="KW-1185">Reference proteome</keyword>
<feature type="signal peptide" evidence="2">
    <location>
        <begin position="1"/>
        <end position="26"/>
    </location>
</feature>
<dbReference type="PIRSF" id="PIRSF036893">
    <property type="entry name" value="Lipocalin_ApoD"/>
    <property type="match status" value="1"/>
</dbReference>
<dbReference type="InterPro" id="IPR000566">
    <property type="entry name" value="Lipocln_cytosolic_FA-bd_dom"/>
</dbReference>
<name>A0A0F6WQ06_9CORY</name>
<dbReference type="InterPro" id="IPR047202">
    <property type="entry name" value="Lipocalin_Blc-like_dom"/>
</dbReference>
<protein>
    <submittedName>
        <fullName evidence="4">Lipocalin</fullName>
    </submittedName>
</protein>
<dbReference type="GO" id="GO:0006950">
    <property type="term" value="P:response to stress"/>
    <property type="evidence" value="ECO:0007669"/>
    <property type="project" value="UniProtKB-ARBA"/>
</dbReference>
<accession>A0A0F6WQ06</accession>
<dbReference type="EMBL" id="CP011309">
    <property type="protein sequence ID" value="AKF26673.1"/>
    <property type="molecule type" value="Genomic_DNA"/>
</dbReference>